<keyword evidence="3" id="KW-0433">Leucine-rich repeat</keyword>
<dbReference type="InterPro" id="IPR011009">
    <property type="entry name" value="Kinase-like_dom_sf"/>
</dbReference>
<sequence length="737" mass="78437">MLSFKQQKRWDRHAGLWIAFFLLHNHMVASQDPDTLPATDGIPASPQEVLALLRIKRTLVDPRYALASWNESGMGACDGTWAGIKCAQGRIISIALPAKRLGGSLAPEVGNLVGLRKLNVHDNVITGTIPASLATITTLRGVALFNNRLTGPLPTGFGKLPLLQAFDVANNDLSGAVPAEIASSPSLNILNLSGNNFTGTVPSDYGAFRGQYLDIGSNSLTGPLPSVWTSARLLELHVNNNQLTGSLPEQLGNVLTLKALSVATNGLSGSIPASYARLTALESLDLRSNNLSGQFPPGFGGLPLTSLNVTYNNLSGPIPAFTTAFNITSFSPGNEGLCGFPGILACPVAGPATGPTTAEETASHRKTLSIQSIVFIALGGTLATILLVVAIILLCCCCRRGRAADGGRDKPERSPEWEGEVGGKLVHFEGPIQFTADDLLCATAEVLGKSTYGTVYKATLENGSHIAVKRLREGIVKSQKDFTKEVDVLGKIRHPNLLALRAYYWGPKDEKLLVYDYMPGGSLAAFLHARGPETALDWATRIRVSQGAARGLVHLHQNENIVHGNLTASNILLDTRGSLITASISDFGLSRLMTPAANANVVATAGSLGYRAPELTKLKKATTKSDVYSFGIVLLELLTGKAPQDVSTTDGAIDLPDYVAGIVKENWTAEVFDLELMKGAAAPTEEELMTALQLAMRCVSPAPSERPDMDEIIRSLAELRPDERFQSPRTHSEGTSA</sequence>
<dbReference type="Gene3D" id="3.80.10.10">
    <property type="entry name" value="Ribonuclease Inhibitor"/>
    <property type="match status" value="1"/>
</dbReference>
<dbReference type="Pfam" id="PF00560">
    <property type="entry name" value="LRR_1"/>
    <property type="match status" value="3"/>
</dbReference>
<dbReference type="AlphaFoldDB" id="A0A2K1KWE3"/>
<keyword evidence="10 14" id="KW-0472">Membrane</keyword>
<dbReference type="Gene3D" id="1.10.510.10">
    <property type="entry name" value="Transferase(Phosphotransferase) domain 1"/>
    <property type="match status" value="1"/>
</dbReference>
<proteinExistence type="predicted"/>
<evidence type="ECO:0000256" key="3">
    <source>
        <dbReference type="ARBA" id="ARBA00022614"/>
    </source>
</evidence>
<dbReference type="GeneID" id="112279539"/>
<dbReference type="Pfam" id="PF08263">
    <property type="entry name" value="LRRNT_2"/>
    <property type="match status" value="1"/>
</dbReference>
<dbReference type="FunFam" id="3.30.200.20:FF:000486">
    <property type="entry name" value="Leucine-rich repeat receptor-like protein kinase"/>
    <property type="match status" value="1"/>
</dbReference>
<dbReference type="Gramene" id="Pp3c3_28520V3.2">
    <property type="protein sequence ID" value="Pp3c3_28520V3.2"/>
    <property type="gene ID" value="Pp3c3_28520"/>
</dbReference>
<dbReference type="FunCoup" id="A0A2K1KWE3">
    <property type="interactions" value="228"/>
</dbReference>
<evidence type="ECO:0000256" key="9">
    <source>
        <dbReference type="ARBA" id="ARBA00022989"/>
    </source>
</evidence>
<evidence type="ECO:0000256" key="5">
    <source>
        <dbReference type="ARBA" id="ARBA00022729"/>
    </source>
</evidence>
<evidence type="ECO:0000256" key="13">
    <source>
        <dbReference type="SAM" id="MobiDB-lite"/>
    </source>
</evidence>
<keyword evidence="19" id="KW-1185">Reference proteome</keyword>
<feature type="transmembrane region" description="Helical" evidence="14">
    <location>
        <begin position="373"/>
        <end position="398"/>
    </location>
</feature>
<organism evidence="17">
    <name type="scientific">Physcomitrium patens</name>
    <name type="common">Spreading-leaved earth moss</name>
    <name type="synonym">Physcomitrella patens</name>
    <dbReference type="NCBI Taxonomy" id="3218"/>
    <lineage>
        <taxon>Eukaryota</taxon>
        <taxon>Viridiplantae</taxon>
        <taxon>Streptophyta</taxon>
        <taxon>Embryophyta</taxon>
        <taxon>Bryophyta</taxon>
        <taxon>Bryophytina</taxon>
        <taxon>Bryopsida</taxon>
        <taxon>Funariidae</taxon>
        <taxon>Funariales</taxon>
        <taxon>Funariaceae</taxon>
        <taxon>Physcomitrium</taxon>
    </lineage>
</organism>
<evidence type="ECO:0000256" key="7">
    <source>
        <dbReference type="ARBA" id="ARBA00022741"/>
    </source>
</evidence>
<dbReference type="Gene3D" id="3.30.200.20">
    <property type="entry name" value="Phosphorylase Kinase, domain 1"/>
    <property type="match status" value="1"/>
</dbReference>
<evidence type="ECO:0000313" key="19">
    <source>
        <dbReference type="Proteomes" id="UP000006727"/>
    </source>
</evidence>
<dbReference type="KEGG" id="ppp:112279539"/>
<evidence type="ECO:0000256" key="11">
    <source>
        <dbReference type="ARBA" id="ARBA00023170"/>
    </source>
</evidence>
<feature type="signal peptide" evidence="15">
    <location>
        <begin position="1"/>
        <end position="30"/>
    </location>
</feature>
<evidence type="ECO:0000256" key="8">
    <source>
        <dbReference type="ARBA" id="ARBA00022840"/>
    </source>
</evidence>
<reference evidence="17 19" key="1">
    <citation type="journal article" date="2008" name="Science">
        <title>The Physcomitrella genome reveals evolutionary insights into the conquest of land by plants.</title>
        <authorList>
            <person name="Rensing S."/>
            <person name="Lang D."/>
            <person name="Zimmer A."/>
            <person name="Terry A."/>
            <person name="Salamov A."/>
            <person name="Shapiro H."/>
            <person name="Nishiyama T."/>
            <person name="Perroud P.-F."/>
            <person name="Lindquist E."/>
            <person name="Kamisugi Y."/>
            <person name="Tanahashi T."/>
            <person name="Sakakibara K."/>
            <person name="Fujita T."/>
            <person name="Oishi K."/>
            <person name="Shin-I T."/>
            <person name="Kuroki Y."/>
            <person name="Toyoda A."/>
            <person name="Suzuki Y."/>
            <person name="Hashimoto A."/>
            <person name="Yamaguchi K."/>
            <person name="Sugano A."/>
            <person name="Kohara Y."/>
            <person name="Fujiyama A."/>
            <person name="Anterola A."/>
            <person name="Aoki S."/>
            <person name="Ashton N."/>
            <person name="Barbazuk W.B."/>
            <person name="Barker E."/>
            <person name="Bennetzen J."/>
            <person name="Bezanilla M."/>
            <person name="Blankenship R."/>
            <person name="Cho S.H."/>
            <person name="Dutcher S."/>
            <person name="Estelle M."/>
            <person name="Fawcett J.A."/>
            <person name="Gundlach H."/>
            <person name="Hanada K."/>
            <person name="Heyl A."/>
            <person name="Hicks K.A."/>
            <person name="Hugh J."/>
            <person name="Lohr M."/>
            <person name="Mayer K."/>
            <person name="Melkozernov A."/>
            <person name="Murata T."/>
            <person name="Nelson D."/>
            <person name="Pils B."/>
            <person name="Prigge M."/>
            <person name="Reiss B."/>
            <person name="Renner T."/>
            <person name="Rombauts S."/>
            <person name="Rushton P."/>
            <person name="Sanderfoot A."/>
            <person name="Schween G."/>
            <person name="Shiu S.-H."/>
            <person name="Stueber K."/>
            <person name="Theodoulou F.L."/>
            <person name="Tu H."/>
            <person name="Van de Peer Y."/>
            <person name="Verrier P.J."/>
            <person name="Waters E."/>
            <person name="Wood A."/>
            <person name="Yang L."/>
            <person name="Cove D."/>
            <person name="Cuming A."/>
            <person name="Hasebe M."/>
            <person name="Lucas S."/>
            <person name="Mishler D.B."/>
            <person name="Reski R."/>
            <person name="Grigoriev I."/>
            <person name="Quatrano R.S."/>
            <person name="Boore J.L."/>
        </authorList>
    </citation>
    <scope>NUCLEOTIDE SEQUENCE [LARGE SCALE GENOMIC DNA]</scope>
    <source>
        <strain evidence="18 19">cv. Gransden 2004</strain>
    </source>
</reference>
<dbReference type="InterPro" id="IPR013210">
    <property type="entry name" value="LRR_N_plant-typ"/>
</dbReference>
<feature type="chain" id="PRO_5043158398" description="Protein kinase domain-containing protein" evidence="15">
    <location>
        <begin position="31"/>
        <end position="737"/>
    </location>
</feature>
<evidence type="ECO:0000313" key="17">
    <source>
        <dbReference type="EMBL" id="PNR58091.1"/>
    </source>
</evidence>
<dbReference type="CDD" id="cd14066">
    <property type="entry name" value="STKc_IRAK"/>
    <property type="match status" value="1"/>
</dbReference>
<keyword evidence="12" id="KW-0325">Glycoprotein</keyword>
<dbReference type="FunFam" id="3.80.10.10:FF:000400">
    <property type="entry name" value="Nuclear pore complex protein NUP107"/>
    <property type="match status" value="1"/>
</dbReference>
<dbReference type="Pfam" id="PF07714">
    <property type="entry name" value="PK_Tyr_Ser-Thr"/>
    <property type="match status" value="1"/>
</dbReference>
<evidence type="ECO:0000256" key="10">
    <source>
        <dbReference type="ARBA" id="ARBA00023136"/>
    </source>
</evidence>
<feature type="region of interest" description="Disordered" evidence="13">
    <location>
        <begin position="718"/>
        <end position="737"/>
    </location>
</feature>
<dbReference type="Proteomes" id="UP000006727">
    <property type="component" value="Chromosome 3"/>
</dbReference>
<keyword evidence="2" id="KW-0597">Phosphoprotein</keyword>
<evidence type="ECO:0000256" key="12">
    <source>
        <dbReference type="ARBA" id="ARBA00023180"/>
    </source>
</evidence>
<accession>A0A2K1KWE3</accession>
<dbReference type="RefSeq" id="XP_024369840.1">
    <property type="nucleotide sequence ID" value="XM_024514072.2"/>
</dbReference>
<dbReference type="GO" id="GO:0005524">
    <property type="term" value="F:ATP binding"/>
    <property type="evidence" value="ECO:0007669"/>
    <property type="project" value="UniProtKB-KW"/>
</dbReference>
<dbReference type="FunFam" id="1.10.510.10:FF:000095">
    <property type="entry name" value="protein STRUBBELIG-RECEPTOR FAMILY 8"/>
    <property type="match status" value="1"/>
</dbReference>
<dbReference type="InterPro" id="IPR032675">
    <property type="entry name" value="LRR_dom_sf"/>
</dbReference>
<name>A0A2K1KWE3_PHYPA</name>
<dbReference type="OrthoDB" id="1890790at2759"/>
<dbReference type="InterPro" id="IPR001611">
    <property type="entry name" value="Leu-rich_rpt"/>
</dbReference>
<evidence type="ECO:0000256" key="15">
    <source>
        <dbReference type="SAM" id="SignalP"/>
    </source>
</evidence>
<keyword evidence="5 15" id="KW-0732">Signal</keyword>
<evidence type="ECO:0000256" key="1">
    <source>
        <dbReference type="ARBA" id="ARBA00004167"/>
    </source>
</evidence>
<comment type="subcellular location">
    <subcellularLocation>
        <location evidence="1">Membrane</location>
        <topology evidence="1">Single-pass membrane protein</topology>
    </subcellularLocation>
</comment>
<dbReference type="FunFam" id="3.80.10.10:FF:000383">
    <property type="entry name" value="Leucine-rich repeat receptor protein kinase EMS1"/>
    <property type="match status" value="1"/>
</dbReference>
<protein>
    <recommendedName>
        <fullName evidence="16">Protein kinase domain-containing protein</fullName>
    </recommendedName>
</protein>
<dbReference type="PROSITE" id="PS50011">
    <property type="entry name" value="PROTEIN_KINASE_DOM"/>
    <property type="match status" value="1"/>
</dbReference>
<keyword evidence="6" id="KW-0677">Repeat</keyword>
<dbReference type="PANTHER" id="PTHR48056:SF81">
    <property type="entry name" value="RECEPTOR PROTEIN-TYROSINE KINASE CEPR1"/>
    <property type="match status" value="1"/>
</dbReference>
<keyword evidence="7" id="KW-0547">Nucleotide-binding</keyword>
<dbReference type="InterPro" id="IPR000719">
    <property type="entry name" value="Prot_kinase_dom"/>
</dbReference>
<keyword evidence="9 14" id="KW-1133">Transmembrane helix</keyword>
<evidence type="ECO:0000256" key="6">
    <source>
        <dbReference type="ARBA" id="ARBA00022737"/>
    </source>
</evidence>
<evidence type="ECO:0000313" key="18">
    <source>
        <dbReference type="EnsemblPlants" id="Pp3c3_28520V3.1"/>
    </source>
</evidence>
<keyword evidence="8" id="KW-0067">ATP-binding</keyword>
<reference evidence="18" key="3">
    <citation type="submission" date="2020-12" db="UniProtKB">
        <authorList>
            <consortium name="EnsemblPlants"/>
        </authorList>
    </citation>
    <scope>IDENTIFICATION</scope>
</reference>
<dbReference type="GO" id="GO:0016020">
    <property type="term" value="C:membrane"/>
    <property type="evidence" value="ECO:0007669"/>
    <property type="project" value="UniProtKB-SubCell"/>
</dbReference>
<dbReference type="PANTHER" id="PTHR48056">
    <property type="entry name" value="LRR RECEPTOR-LIKE SERINE/THREONINE-PROTEIN KINASE-RELATED"/>
    <property type="match status" value="1"/>
</dbReference>
<gene>
    <name evidence="18" type="primary">LOC112279539</name>
    <name evidence="17" type="ORF">PHYPA_005086</name>
</gene>
<dbReference type="SUPFAM" id="SSF56112">
    <property type="entry name" value="Protein kinase-like (PK-like)"/>
    <property type="match status" value="1"/>
</dbReference>
<dbReference type="InterPro" id="IPR001245">
    <property type="entry name" value="Ser-Thr/Tyr_kinase_cat_dom"/>
</dbReference>
<dbReference type="PaxDb" id="3218-PP1S157_83V6.1"/>
<evidence type="ECO:0000256" key="2">
    <source>
        <dbReference type="ARBA" id="ARBA00022553"/>
    </source>
</evidence>
<dbReference type="EMBL" id="ABEU02000003">
    <property type="protein sequence ID" value="PNR58091.1"/>
    <property type="molecule type" value="Genomic_DNA"/>
</dbReference>
<keyword evidence="4 14" id="KW-0812">Transmembrane</keyword>
<dbReference type="Gramene" id="Pp3c3_28520V3.1">
    <property type="protein sequence ID" value="Pp3c3_28520V3.1"/>
    <property type="gene ID" value="Pp3c3_28520"/>
</dbReference>
<dbReference type="SUPFAM" id="SSF52058">
    <property type="entry name" value="L domain-like"/>
    <property type="match status" value="1"/>
</dbReference>
<dbReference type="EnsemblPlants" id="Pp3c3_28520V3.2">
    <property type="protein sequence ID" value="Pp3c3_28520V3.2"/>
    <property type="gene ID" value="Pp3c3_28520"/>
</dbReference>
<dbReference type="GO" id="GO:0004672">
    <property type="term" value="F:protein kinase activity"/>
    <property type="evidence" value="ECO:0007669"/>
    <property type="project" value="InterPro"/>
</dbReference>
<evidence type="ECO:0000259" key="16">
    <source>
        <dbReference type="PROSITE" id="PS50011"/>
    </source>
</evidence>
<dbReference type="EnsemblPlants" id="Pp3c3_28520V3.1">
    <property type="protein sequence ID" value="Pp3c3_28520V3.1"/>
    <property type="gene ID" value="Pp3c3_28520"/>
</dbReference>
<keyword evidence="11" id="KW-0675">Receptor</keyword>
<evidence type="ECO:0000256" key="14">
    <source>
        <dbReference type="SAM" id="Phobius"/>
    </source>
</evidence>
<reference evidence="17 19" key="2">
    <citation type="journal article" date="2018" name="Plant J.">
        <title>The Physcomitrella patens chromosome-scale assembly reveals moss genome structure and evolution.</title>
        <authorList>
            <person name="Lang D."/>
            <person name="Ullrich K.K."/>
            <person name="Murat F."/>
            <person name="Fuchs J."/>
            <person name="Jenkins J."/>
            <person name="Haas F.B."/>
            <person name="Piednoel M."/>
            <person name="Gundlach H."/>
            <person name="Van Bel M."/>
            <person name="Meyberg R."/>
            <person name="Vives C."/>
            <person name="Morata J."/>
            <person name="Symeonidi A."/>
            <person name="Hiss M."/>
            <person name="Muchero W."/>
            <person name="Kamisugi Y."/>
            <person name="Saleh O."/>
            <person name="Blanc G."/>
            <person name="Decker E.L."/>
            <person name="van Gessel N."/>
            <person name="Grimwood J."/>
            <person name="Hayes R.D."/>
            <person name="Graham S.W."/>
            <person name="Gunter L.E."/>
            <person name="McDaniel S.F."/>
            <person name="Hoernstein S.N.W."/>
            <person name="Larsson A."/>
            <person name="Li F.W."/>
            <person name="Perroud P.F."/>
            <person name="Phillips J."/>
            <person name="Ranjan P."/>
            <person name="Rokshar D.S."/>
            <person name="Rothfels C.J."/>
            <person name="Schneider L."/>
            <person name="Shu S."/>
            <person name="Stevenson D.W."/>
            <person name="Thummler F."/>
            <person name="Tillich M."/>
            <person name="Villarreal Aguilar J.C."/>
            <person name="Widiez T."/>
            <person name="Wong G.K."/>
            <person name="Wymore A."/>
            <person name="Zhang Y."/>
            <person name="Zimmer A.D."/>
            <person name="Quatrano R.S."/>
            <person name="Mayer K.F.X."/>
            <person name="Goodstein D."/>
            <person name="Casacuberta J.M."/>
            <person name="Vandepoele K."/>
            <person name="Reski R."/>
            <person name="Cuming A.C."/>
            <person name="Tuskan G.A."/>
            <person name="Maumus F."/>
            <person name="Salse J."/>
            <person name="Schmutz J."/>
            <person name="Rensing S.A."/>
        </authorList>
    </citation>
    <scope>NUCLEOTIDE SEQUENCE [LARGE SCALE GENOMIC DNA]</scope>
    <source>
        <strain evidence="18 19">cv. Gransden 2004</strain>
    </source>
</reference>
<dbReference type="InterPro" id="IPR050647">
    <property type="entry name" value="Plant_LRR-RLKs"/>
</dbReference>
<evidence type="ECO:0000256" key="4">
    <source>
        <dbReference type="ARBA" id="ARBA00022692"/>
    </source>
</evidence>
<feature type="domain" description="Protein kinase" evidence="16">
    <location>
        <begin position="441"/>
        <end position="725"/>
    </location>
</feature>